<feature type="domain" description="Gylcosyl hydrolase 115 C-terminal" evidence="3">
    <location>
        <begin position="783"/>
        <end position="955"/>
    </location>
</feature>
<dbReference type="InterPro" id="IPR031924">
    <property type="entry name" value="GH115"/>
</dbReference>
<comment type="caution">
    <text evidence="4">The sequence shown here is derived from an EMBL/GenBank/DDBJ whole genome shotgun (WGS) entry which is preliminary data.</text>
</comment>
<dbReference type="EMBL" id="MU006093">
    <property type="protein sequence ID" value="KAF2840450.1"/>
    <property type="molecule type" value="Genomic_DNA"/>
</dbReference>
<feature type="signal peptide" evidence="2">
    <location>
        <begin position="1"/>
        <end position="19"/>
    </location>
</feature>
<dbReference type="InterPro" id="IPR041437">
    <property type="entry name" value="GH115_C"/>
</dbReference>
<keyword evidence="2" id="KW-0732">Signal</keyword>
<dbReference type="InterPro" id="IPR042301">
    <property type="entry name" value="GH115_sf"/>
</dbReference>
<evidence type="ECO:0000313" key="4">
    <source>
        <dbReference type="EMBL" id="KAF2840450.1"/>
    </source>
</evidence>
<dbReference type="InterPro" id="IPR029018">
    <property type="entry name" value="Hex-like_dom2"/>
</dbReference>
<proteinExistence type="predicted"/>
<reference evidence="4" key="1">
    <citation type="journal article" date="2020" name="Stud. Mycol.">
        <title>101 Dothideomycetes genomes: a test case for predicting lifestyles and emergence of pathogens.</title>
        <authorList>
            <person name="Haridas S."/>
            <person name="Albert R."/>
            <person name="Binder M."/>
            <person name="Bloem J."/>
            <person name="Labutti K."/>
            <person name="Salamov A."/>
            <person name="Andreopoulos B."/>
            <person name="Baker S."/>
            <person name="Barry K."/>
            <person name="Bills G."/>
            <person name="Bluhm B."/>
            <person name="Cannon C."/>
            <person name="Castanera R."/>
            <person name="Culley D."/>
            <person name="Daum C."/>
            <person name="Ezra D."/>
            <person name="Gonzalez J."/>
            <person name="Henrissat B."/>
            <person name="Kuo A."/>
            <person name="Liang C."/>
            <person name="Lipzen A."/>
            <person name="Lutzoni F."/>
            <person name="Magnuson J."/>
            <person name="Mondo S."/>
            <person name="Nolan M."/>
            <person name="Ohm R."/>
            <person name="Pangilinan J."/>
            <person name="Park H.-J."/>
            <person name="Ramirez L."/>
            <person name="Alfaro M."/>
            <person name="Sun H."/>
            <person name="Tritt A."/>
            <person name="Yoshinaga Y."/>
            <person name="Zwiers L.-H."/>
            <person name="Turgeon B."/>
            <person name="Goodwin S."/>
            <person name="Spatafora J."/>
            <person name="Crous P."/>
            <person name="Grigoriev I."/>
        </authorList>
    </citation>
    <scope>NUCLEOTIDE SEQUENCE</scope>
    <source>
        <strain evidence="4">CBS 101060</strain>
    </source>
</reference>
<dbReference type="PANTHER" id="PTHR37842">
    <property type="match status" value="1"/>
</dbReference>
<dbReference type="Pfam" id="PF15979">
    <property type="entry name" value="Glyco_hydro_115"/>
    <property type="match status" value="1"/>
</dbReference>
<feature type="chain" id="PRO_5040340413" evidence="2">
    <location>
        <begin position="20"/>
        <end position="959"/>
    </location>
</feature>
<evidence type="ECO:0000259" key="3">
    <source>
        <dbReference type="Pfam" id="PF17829"/>
    </source>
</evidence>
<evidence type="ECO:0000256" key="2">
    <source>
        <dbReference type="SAM" id="SignalP"/>
    </source>
</evidence>
<dbReference type="PANTHER" id="PTHR37842:SF2">
    <property type="entry name" value="GYLCOSYL HYDROLASE 115 C-TERMINAL DOMAIN-CONTAINING PROTEIN"/>
    <property type="match status" value="1"/>
</dbReference>
<name>A0A9P4VSH3_9PEZI</name>
<evidence type="ECO:0000256" key="1">
    <source>
        <dbReference type="ARBA" id="ARBA00022801"/>
    </source>
</evidence>
<dbReference type="Gene3D" id="3.20.20.520">
    <property type="entry name" value="Glycosyl hydrolase family 115"/>
    <property type="match status" value="1"/>
</dbReference>
<dbReference type="Gene3D" id="3.30.379.10">
    <property type="entry name" value="Chitobiase/beta-hexosaminidase domain 2-like"/>
    <property type="match status" value="1"/>
</dbReference>
<dbReference type="Gene3D" id="2.60.120.1620">
    <property type="match status" value="1"/>
</dbReference>
<sequence>MHITTLLASILTLVSCTTAIGQPSTLTFSEGGEGLKLASSGLAPTIVLDSKEWPGVTRAANDLTNDFGLVIGTKGKVVTGTSSIGAAPAIIVGTIGKSAIIDSLVSSGKIDVSAIKGKWESFTSQLVTDPVSGVASALVIAGSDKRGSIYGIYDISEQIGVSPWYWWADVPPKKKTVIFAADKLKVQGPPSIKYRGIFLNDEQPALTNWINQFYGGKYNSNFHVKVFELLLRLRANYFWPAMWNSKFYVDDSKNGPLADEYGIVMGASHTEPMARADKEKVKPWDWNSNQNNLKKYMQDGVTRAKNWETLWTMGMRGDGDTASPTLTAASLTSVINYQQSILKSTLGVSDLSKVPMMWCLYKEVGGYYQQGMTVPNDITLLWSDDNSGNIQRLPVGNELSRPGNAGVYYHFDYVGDPRNYKWINSIQLTKTWEQMHLAHDKNATNIWIVNVGDLKPLEIPISHFLDMAYDMTQFKTPDSTGTWLKAWATREFGAEVADTTADIMTQYGKLIIRRKYEWLNTNPYVLSTTNYDEAESHYQEWVSMVDKAQSAYDSLDSATQISFFEMVLHPALAGKTVQEVYYKAALNTFYAKQKRMSANTMATEVRNAYSQDQAIAKRYHSLLNGKWNHMMDQVHFGYTYWQDPGSNSMPGVQTISTNAPSTGPVGVSVQGSANSAPGDATPPMLSLDPYTPENRTIDVYARGQGTFQFSITPDKTYVTVTPSSGTLSYPSGVSDIKAVIDVDWSAVPAGKSTVSIVVKPSTGNSVTLSLPLNKNSVPEDFKGHVESNGVVSFEMAHYTSKLPGTGGASMEVIPGYGRTHSGLTLMPGNAPSQSTSSGAKVSFDFYTFTSSSSAKVTVYLPPSFNINPSAPLKYAFSIDSGAATSVQPIPGYNLGSMPSGWSDSVVNGAKVVTSTTNISAGKHTLNLWALEPGTVFQKVVIDLGGVKQSYLGPPESVMV</sequence>
<keyword evidence="1 4" id="KW-0378">Hydrolase</keyword>
<dbReference type="SUPFAM" id="SSF55545">
    <property type="entry name" value="beta-N-acetylhexosaminidase-like domain"/>
    <property type="match status" value="1"/>
</dbReference>
<dbReference type="Pfam" id="PF17829">
    <property type="entry name" value="GH115_C"/>
    <property type="match status" value="1"/>
</dbReference>
<protein>
    <submittedName>
        <fullName evidence="4">Glycoside hydrolase family 115 protein</fullName>
    </submittedName>
</protein>
<dbReference type="OrthoDB" id="4849794at2759"/>
<accession>A0A9P4VSH3</accession>
<evidence type="ECO:0000313" key="5">
    <source>
        <dbReference type="Proteomes" id="UP000799429"/>
    </source>
</evidence>
<dbReference type="Proteomes" id="UP000799429">
    <property type="component" value="Unassembled WGS sequence"/>
</dbReference>
<dbReference type="Gene3D" id="1.20.58.2150">
    <property type="match status" value="1"/>
</dbReference>
<gene>
    <name evidence="4" type="ORF">M501DRAFT_991446</name>
</gene>
<keyword evidence="5" id="KW-1185">Reference proteome</keyword>
<dbReference type="GO" id="GO:0016787">
    <property type="term" value="F:hydrolase activity"/>
    <property type="evidence" value="ECO:0007669"/>
    <property type="project" value="UniProtKB-KW"/>
</dbReference>
<dbReference type="AlphaFoldDB" id="A0A9P4VSH3"/>
<organism evidence="4 5">
    <name type="scientific">Patellaria atrata CBS 101060</name>
    <dbReference type="NCBI Taxonomy" id="1346257"/>
    <lineage>
        <taxon>Eukaryota</taxon>
        <taxon>Fungi</taxon>
        <taxon>Dikarya</taxon>
        <taxon>Ascomycota</taxon>
        <taxon>Pezizomycotina</taxon>
        <taxon>Dothideomycetes</taxon>
        <taxon>Dothideomycetes incertae sedis</taxon>
        <taxon>Patellariales</taxon>
        <taxon>Patellariaceae</taxon>
        <taxon>Patellaria</taxon>
    </lineage>
</organism>